<evidence type="ECO:0000313" key="3">
    <source>
        <dbReference type="Proteomes" id="UP000007148"/>
    </source>
</evidence>
<accession>G4T5P6</accession>
<dbReference type="HOGENOM" id="CLU_2321236_0_0_1"/>
<reference evidence="2 3" key="1">
    <citation type="journal article" date="2011" name="PLoS Pathog.">
        <title>Endophytic Life Strategies Decoded by Genome and Transcriptome Analyses of the Mutualistic Root Symbiont Piriformospora indica.</title>
        <authorList>
            <person name="Zuccaro A."/>
            <person name="Lahrmann U."/>
            <person name="Guldener U."/>
            <person name="Langen G."/>
            <person name="Pfiffi S."/>
            <person name="Biedenkopf D."/>
            <person name="Wong P."/>
            <person name="Samans B."/>
            <person name="Grimm C."/>
            <person name="Basiewicz M."/>
            <person name="Murat C."/>
            <person name="Martin F."/>
            <person name="Kogel K.H."/>
        </authorList>
    </citation>
    <scope>NUCLEOTIDE SEQUENCE [LARGE SCALE GENOMIC DNA]</scope>
    <source>
        <strain evidence="2 3">DSM 11827</strain>
    </source>
</reference>
<sequence>MTSIYSHASSDHTLVDSLHFVLSHDSPTYTTIRGPGGRRLYRITSDDRRDPTYTRIERDNGEPVATFHWSKLGIHRVSLAGGPPKRVGKFLHIGPIFSE</sequence>
<evidence type="ECO:0000313" key="2">
    <source>
        <dbReference type="EMBL" id="CCA66678.1"/>
    </source>
</evidence>
<name>G4T5P6_SERID</name>
<comment type="caution">
    <text evidence="2">The sequence shown here is derived from an EMBL/GenBank/DDBJ whole genome shotgun (WGS) entry which is preliminary data.</text>
</comment>
<dbReference type="Proteomes" id="UP000007148">
    <property type="component" value="Unassembled WGS sequence"/>
</dbReference>
<dbReference type="EMBL" id="CAFZ01000004">
    <property type="protein sequence ID" value="CCA66678.1"/>
    <property type="molecule type" value="Genomic_DNA"/>
</dbReference>
<proteinExistence type="predicted"/>
<dbReference type="Pfam" id="PF20236">
    <property type="entry name" value="DUF6593"/>
    <property type="match status" value="1"/>
</dbReference>
<protein>
    <recommendedName>
        <fullName evidence="1">DUF6593 domain-containing protein</fullName>
    </recommendedName>
</protein>
<keyword evidence="3" id="KW-1185">Reference proteome</keyword>
<dbReference type="InParanoid" id="G4T5P6"/>
<dbReference type="AlphaFoldDB" id="G4T5P6"/>
<organism evidence="2 3">
    <name type="scientific">Serendipita indica (strain DSM 11827)</name>
    <name type="common">Root endophyte fungus</name>
    <name type="synonym">Piriformospora indica</name>
    <dbReference type="NCBI Taxonomy" id="1109443"/>
    <lineage>
        <taxon>Eukaryota</taxon>
        <taxon>Fungi</taxon>
        <taxon>Dikarya</taxon>
        <taxon>Basidiomycota</taxon>
        <taxon>Agaricomycotina</taxon>
        <taxon>Agaricomycetes</taxon>
        <taxon>Sebacinales</taxon>
        <taxon>Serendipitaceae</taxon>
        <taxon>Serendipita</taxon>
    </lineage>
</organism>
<dbReference type="OrthoDB" id="3256331at2759"/>
<feature type="domain" description="DUF6593" evidence="1">
    <location>
        <begin position="25"/>
        <end position="91"/>
    </location>
</feature>
<gene>
    <name evidence="2" type="ORF">PIIN_00358</name>
</gene>
<evidence type="ECO:0000259" key="1">
    <source>
        <dbReference type="Pfam" id="PF20236"/>
    </source>
</evidence>
<dbReference type="InterPro" id="IPR046528">
    <property type="entry name" value="DUF6593"/>
</dbReference>